<keyword evidence="2" id="KW-1185">Reference proteome</keyword>
<dbReference type="AlphaFoldDB" id="A0A1L9PTD7"/>
<evidence type="ECO:0000313" key="1">
    <source>
        <dbReference type="EMBL" id="OJJ04789.1"/>
    </source>
</evidence>
<dbReference type="VEuPathDB" id="FungiDB:ASPVEDRAFT_813464"/>
<dbReference type="Proteomes" id="UP000184073">
    <property type="component" value="Unassembled WGS sequence"/>
</dbReference>
<evidence type="ECO:0008006" key="3">
    <source>
        <dbReference type="Google" id="ProtNLM"/>
    </source>
</evidence>
<name>A0A1L9PTD7_ASPVE</name>
<dbReference type="PANTHER" id="PTHR21540:SF0">
    <property type="entry name" value="PHD FAMILY PROTEIN"/>
    <property type="match status" value="1"/>
</dbReference>
<dbReference type="STRING" id="1036611.A0A1L9PTD7"/>
<dbReference type="RefSeq" id="XP_040670551.1">
    <property type="nucleotide sequence ID" value="XM_040817022.1"/>
</dbReference>
<dbReference type="GeneID" id="63732533"/>
<evidence type="ECO:0000313" key="2">
    <source>
        <dbReference type="Proteomes" id="UP000184073"/>
    </source>
</evidence>
<dbReference type="EMBL" id="KV878132">
    <property type="protein sequence ID" value="OJJ04789.1"/>
    <property type="molecule type" value="Genomic_DNA"/>
</dbReference>
<proteinExistence type="predicted"/>
<dbReference type="OrthoDB" id="4511163at2759"/>
<organism evidence="1 2">
    <name type="scientific">Aspergillus versicolor CBS 583.65</name>
    <dbReference type="NCBI Taxonomy" id="1036611"/>
    <lineage>
        <taxon>Eukaryota</taxon>
        <taxon>Fungi</taxon>
        <taxon>Dikarya</taxon>
        <taxon>Ascomycota</taxon>
        <taxon>Pezizomycotina</taxon>
        <taxon>Eurotiomycetes</taxon>
        <taxon>Eurotiomycetidae</taxon>
        <taxon>Eurotiales</taxon>
        <taxon>Aspergillaceae</taxon>
        <taxon>Aspergillus</taxon>
        <taxon>Aspergillus subgen. Nidulantes</taxon>
    </lineage>
</organism>
<dbReference type="GO" id="GO:0061630">
    <property type="term" value="F:ubiquitin protein ligase activity"/>
    <property type="evidence" value="ECO:0007669"/>
    <property type="project" value="InterPro"/>
</dbReference>
<gene>
    <name evidence="1" type="ORF">ASPVEDRAFT_813464</name>
</gene>
<dbReference type="InterPro" id="IPR013083">
    <property type="entry name" value="Znf_RING/FYVE/PHD"/>
</dbReference>
<accession>A0A1L9PTD7</accession>
<protein>
    <recommendedName>
        <fullName evidence="3">RING-type domain-containing protein</fullName>
    </recommendedName>
</protein>
<reference evidence="2" key="1">
    <citation type="journal article" date="2017" name="Genome Biol.">
        <title>Comparative genomics reveals high biological diversity and specific adaptations in the industrially and medically important fungal genus Aspergillus.</title>
        <authorList>
            <person name="de Vries R.P."/>
            <person name="Riley R."/>
            <person name="Wiebenga A."/>
            <person name="Aguilar-Osorio G."/>
            <person name="Amillis S."/>
            <person name="Uchima C.A."/>
            <person name="Anderluh G."/>
            <person name="Asadollahi M."/>
            <person name="Askin M."/>
            <person name="Barry K."/>
            <person name="Battaglia E."/>
            <person name="Bayram O."/>
            <person name="Benocci T."/>
            <person name="Braus-Stromeyer S.A."/>
            <person name="Caldana C."/>
            <person name="Canovas D."/>
            <person name="Cerqueira G.C."/>
            <person name="Chen F."/>
            <person name="Chen W."/>
            <person name="Choi C."/>
            <person name="Clum A."/>
            <person name="Dos Santos R.A."/>
            <person name="Damasio A.R."/>
            <person name="Diallinas G."/>
            <person name="Emri T."/>
            <person name="Fekete E."/>
            <person name="Flipphi M."/>
            <person name="Freyberg S."/>
            <person name="Gallo A."/>
            <person name="Gournas C."/>
            <person name="Habgood R."/>
            <person name="Hainaut M."/>
            <person name="Harispe M.L."/>
            <person name="Henrissat B."/>
            <person name="Hilden K.S."/>
            <person name="Hope R."/>
            <person name="Hossain A."/>
            <person name="Karabika E."/>
            <person name="Karaffa L."/>
            <person name="Karanyi Z."/>
            <person name="Krasevec N."/>
            <person name="Kuo A."/>
            <person name="Kusch H."/>
            <person name="LaButti K."/>
            <person name="Lagendijk E.L."/>
            <person name="Lapidus A."/>
            <person name="Levasseur A."/>
            <person name="Lindquist E."/>
            <person name="Lipzen A."/>
            <person name="Logrieco A.F."/>
            <person name="MacCabe A."/>
            <person name="Maekelae M.R."/>
            <person name="Malavazi I."/>
            <person name="Melin P."/>
            <person name="Meyer V."/>
            <person name="Mielnichuk N."/>
            <person name="Miskei M."/>
            <person name="Molnar A.P."/>
            <person name="Mule G."/>
            <person name="Ngan C.Y."/>
            <person name="Orejas M."/>
            <person name="Orosz E."/>
            <person name="Ouedraogo J.P."/>
            <person name="Overkamp K.M."/>
            <person name="Park H.-S."/>
            <person name="Perrone G."/>
            <person name="Piumi F."/>
            <person name="Punt P.J."/>
            <person name="Ram A.F."/>
            <person name="Ramon A."/>
            <person name="Rauscher S."/>
            <person name="Record E."/>
            <person name="Riano-Pachon D.M."/>
            <person name="Robert V."/>
            <person name="Roehrig J."/>
            <person name="Ruller R."/>
            <person name="Salamov A."/>
            <person name="Salih N.S."/>
            <person name="Samson R.A."/>
            <person name="Sandor E."/>
            <person name="Sanguinetti M."/>
            <person name="Schuetze T."/>
            <person name="Sepcic K."/>
            <person name="Shelest E."/>
            <person name="Sherlock G."/>
            <person name="Sophianopoulou V."/>
            <person name="Squina F.M."/>
            <person name="Sun H."/>
            <person name="Susca A."/>
            <person name="Todd R.B."/>
            <person name="Tsang A."/>
            <person name="Unkles S.E."/>
            <person name="van de Wiele N."/>
            <person name="van Rossen-Uffink D."/>
            <person name="Oliveira J.V."/>
            <person name="Vesth T.C."/>
            <person name="Visser J."/>
            <person name="Yu J.-H."/>
            <person name="Zhou M."/>
            <person name="Andersen M.R."/>
            <person name="Archer D.B."/>
            <person name="Baker S.E."/>
            <person name="Benoit I."/>
            <person name="Brakhage A.A."/>
            <person name="Braus G.H."/>
            <person name="Fischer R."/>
            <person name="Frisvad J.C."/>
            <person name="Goldman G.H."/>
            <person name="Houbraken J."/>
            <person name="Oakley B."/>
            <person name="Pocsi I."/>
            <person name="Scazzocchio C."/>
            <person name="Seiboth B."/>
            <person name="vanKuyk P.A."/>
            <person name="Wortman J."/>
            <person name="Dyer P.S."/>
            <person name="Grigoriev I.V."/>
        </authorList>
    </citation>
    <scope>NUCLEOTIDE SEQUENCE [LARGE SCALE GENOMIC DNA]</scope>
    <source>
        <strain evidence="2">CBS 583.65</strain>
    </source>
</reference>
<sequence>MRPRAIMETEIRQCPFFWTPEYALLPFRLIFLATPEAADDGPSQATTIPDEAYEETYVLFAQLVAPLPFPRRSSRFESQVVALREDVHKRGRLMGLMCRREIQQFFVELRPITSATEYDTENNIPMRELPAGLGYREIASRKPVEGDCVISLSPLKHSTNSLWPHFTIGDSIHYTGDSGKKRLVWCRARCGVNYHADCFNKWSKNFKSHQQVTCPSCRRSWEK</sequence>
<dbReference type="InterPro" id="IPR039903">
    <property type="entry name" value="Zswim2"/>
</dbReference>
<dbReference type="Gene3D" id="3.30.40.10">
    <property type="entry name" value="Zinc/RING finger domain, C3HC4 (zinc finger)"/>
    <property type="match status" value="1"/>
</dbReference>
<dbReference type="SUPFAM" id="SSF57850">
    <property type="entry name" value="RING/U-box"/>
    <property type="match status" value="1"/>
</dbReference>
<dbReference type="PANTHER" id="PTHR21540">
    <property type="entry name" value="RING FINGER AND SWIM DOMAIN-CONTAINING PROTEIN 2"/>
    <property type="match status" value="1"/>
</dbReference>